<dbReference type="Pfam" id="PF01459">
    <property type="entry name" value="Porin_3"/>
    <property type="match status" value="1"/>
</dbReference>
<evidence type="ECO:0000256" key="13">
    <source>
        <dbReference type="ARBA" id="ARBA00078731"/>
    </source>
</evidence>
<comment type="similarity">
    <text evidence="2">Belongs to the Tom40 family.</text>
</comment>
<keyword evidence="9" id="KW-0626">Porin</keyword>
<dbReference type="OrthoDB" id="19656at2759"/>
<evidence type="ECO:0000256" key="10">
    <source>
        <dbReference type="ARBA" id="ARBA00023128"/>
    </source>
</evidence>
<evidence type="ECO:0000256" key="1">
    <source>
        <dbReference type="ARBA" id="ARBA00004374"/>
    </source>
</evidence>
<evidence type="ECO:0000256" key="2">
    <source>
        <dbReference type="ARBA" id="ARBA00010510"/>
    </source>
</evidence>
<evidence type="ECO:0000256" key="4">
    <source>
        <dbReference type="ARBA" id="ARBA00022452"/>
    </source>
</evidence>
<keyword evidence="10" id="KW-0496">Mitochondrion</keyword>
<evidence type="ECO:0000256" key="7">
    <source>
        <dbReference type="ARBA" id="ARBA00022927"/>
    </source>
</evidence>
<keyword evidence="14" id="KW-1133">Transmembrane helix</keyword>
<keyword evidence="8" id="KW-0406">Ion transport</keyword>
<dbReference type="FunFam" id="2.40.160.10:FF:000009">
    <property type="entry name" value="Mitochondrial import receptor subunit TOM40"/>
    <property type="match status" value="1"/>
</dbReference>
<keyword evidence="3" id="KW-0813">Transport</keyword>
<evidence type="ECO:0000256" key="14">
    <source>
        <dbReference type="SAM" id="Phobius"/>
    </source>
</evidence>
<protein>
    <recommendedName>
        <fullName evidence="13">Translocase of outer membrane 40 kDa subunit</fullName>
    </recommendedName>
</protein>
<dbReference type="Proteomes" id="UP000094236">
    <property type="component" value="Unassembled WGS sequence"/>
</dbReference>
<keyword evidence="7" id="KW-0653">Protein transport</keyword>
<dbReference type="GO" id="GO:0005742">
    <property type="term" value="C:mitochondrial outer membrane translocase complex"/>
    <property type="evidence" value="ECO:0007669"/>
    <property type="project" value="EnsemblFungi"/>
</dbReference>
<dbReference type="GO" id="GO:0006811">
    <property type="term" value="P:monoatomic ion transport"/>
    <property type="evidence" value="ECO:0007669"/>
    <property type="project" value="UniProtKB-KW"/>
</dbReference>
<reference evidence="16" key="1">
    <citation type="submission" date="2016-05" db="EMBL/GenBank/DDBJ databases">
        <title>Comparative genomics of biotechnologically important yeasts.</title>
        <authorList>
            <consortium name="DOE Joint Genome Institute"/>
            <person name="Riley R."/>
            <person name="Haridas S."/>
            <person name="Wolfe K.H."/>
            <person name="Lopes M.R."/>
            <person name="Hittinger C.T."/>
            <person name="Goker M."/>
            <person name="Salamov A."/>
            <person name="Wisecaver J."/>
            <person name="Long T.M."/>
            <person name="Aerts A.L."/>
            <person name="Barry K."/>
            <person name="Choi C."/>
            <person name="Clum A."/>
            <person name="Coughlan A.Y."/>
            <person name="Deshpande S."/>
            <person name="Douglass A.P."/>
            <person name="Hanson S.J."/>
            <person name="Klenk H.-P."/>
            <person name="Labutti K."/>
            <person name="Lapidus A."/>
            <person name="Lindquist E."/>
            <person name="Lipzen A."/>
            <person name="Meier-Kolthoff J.P."/>
            <person name="Ohm R.A."/>
            <person name="Otillar R.P."/>
            <person name="Pangilinan J."/>
            <person name="Peng Y."/>
            <person name="Rokas A."/>
            <person name="Rosa C.A."/>
            <person name="Scheuner C."/>
            <person name="Sibirny A.A."/>
            <person name="Slot J.C."/>
            <person name="Stielow J.B."/>
            <person name="Sun H."/>
            <person name="Kurtzman C.P."/>
            <person name="Blackwell M."/>
            <person name="Grigoriev I.V."/>
            <person name="Jeffries T.W."/>
        </authorList>
    </citation>
    <scope>NUCLEOTIDE SEQUENCE [LARGE SCALE GENOMIC DNA]</scope>
    <source>
        <strain evidence="16">NRRL Y-2460</strain>
    </source>
</reference>
<dbReference type="GO" id="GO:0045040">
    <property type="term" value="P:protein insertion into mitochondrial outer membrane"/>
    <property type="evidence" value="ECO:0007669"/>
    <property type="project" value="EnsemblFungi"/>
</dbReference>
<keyword evidence="16" id="KW-1185">Reference proteome</keyword>
<dbReference type="PANTHER" id="PTHR10802">
    <property type="entry name" value="MITOCHONDRIAL IMPORT RECEPTOR SUBUNIT TOM40"/>
    <property type="match status" value="1"/>
</dbReference>
<dbReference type="GO" id="GO:0008320">
    <property type="term" value="F:protein transmembrane transporter activity"/>
    <property type="evidence" value="ECO:0007669"/>
    <property type="project" value="EnsemblFungi"/>
</dbReference>
<feature type="transmembrane region" description="Helical" evidence="14">
    <location>
        <begin position="372"/>
        <end position="394"/>
    </location>
</feature>
<dbReference type="InterPro" id="IPR037930">
    <property type="entry name" value="Tom40"/>
</dbReference>
<dbReference type="CDD" id="cd07305">
    <property type="entry name" value="Porin3_Tom40"/>
    <property type="match status" value="1"/>
</dbReference>
<evidence type="ECO:0000256" key="11">
    <source>
        <dbReference type="ARBA" id="ARBA00023136"/>
    </source>
</evidence>
<gene>
    <name evidence="15" type="ORF">PACTADRAFT_45259</name>
</gene>
<feature type="transmembrane region" description="Helical" evidence="14">
    <location>
        <begin position="401"/>
        <end position="426"/>
    </location>
</feature>
<dbReference type="AlphaFoldDB" id="A0A1E4TRW6"/>
<evidence type="ECO:0000256" key="6">
    <source>
        <dbReference type="ARBA" id="ARBA00022787"/>
    </source>
</evidence>
<dbReference type="Gene3D" id="2.40.160.10">
    <property type="entry name" value="Porin"/>
    <property type="match status" value="1"/>
</dbReference>
<evidence type="ECO:0000256" key="3">
    <source>
        <dbReference type="ARBA" id="ARBA00022448"/>
    </source>
</evidence>
<keyword evidence="4" id="KW-1134">Transmembrane beta strand</keyword>
<evidence type="ECO:0000256" key="5">
    <source>
        <dbReference type="ARBA" id="ARBA00022692"/>
    </source>
</evidence>
<evidence type="ECO:0000256" key="12">
    <source>
        <dbReference type="ARBA" id="ARBA00053390"/>
    </source>
</evidence>
<comment type="function">
    <text evidence="12">Channel-forming protein essential for import of protein precursors into mitochondria.</text>
</comment>
<organism evidence="15 16">
    <name type="scientific">Pachysolen tannophilus NRRL Y-2460</name>
    <dbReference type="NCBI Taxonomy" id="669874"/>
    <lineage>
        <taxon>Eukaryota</taxon>
        <taxon>Fungi</taxon>
        <taxon>Dikarya</taxon>
        <taxon>Ascomycota</taxon>
        <taxon>Saccharomycotina</taxon>
        <taxon>Pichiomycetes</taxon>
        <taxon>Pachysolenaceae</taxon>
        <taxon>Pachysolen</taxon>
    </lineage>
</organism>
<keyword evidence="5 14" id="KW-0812">Transmembrane</keyword>
<keyword evidence="11 14" id="KW-0472">Membrane</keyword>
<accession>A0A1E4TRW6</accession>
<evidence type="ECO:0000256" key="8">
    <source>
        <dbReference type="ARBA" id="ARBA00023065"/>
    </source>
</evidence>
<dbReference type="InterPro" id="IPR027246">
    <property type="entry name" value="Porin_Euk/Tom40"/>
</dbReference>
<proteinExistence type="inferred from homology"/>
<sequence length="460" mass="51984">MSSTVPLGDLSKLSISGLPGVTPSKPSPEGFWSANPIYSYLNNVYTKVSSHRASLNLENPGTIENLNKEVSRDVFLNQYFFTGLRADLNKAFIMNPVFQVSHTLSVGSQTIPPYAFSALYANDKAFIQGNIDNDLSLSGRYNYTWDKHNTSKLTLQIAKGQPTMVQLEQDYQGYDYSINFKSLNPSFLDGQFTGVVVGSLLQSITPKLALGLETVYSVQPQYPGDAAISYVARYNHGDWIASAQLQGQGSLIASFWRKVSDKLEAGLETQIQTSVRPITDSLMGQTIGIEPVVEGVTTIGAKYEFRQSVFRGQLDSQGKVSCFLEKRVLPTISILFSGELDNFKSTSFFFLKKIRFFNLLKKRFKNCYQLSFLFFLSFFLFFLLGFNLLAVNFYCRMKNFIFFYFFEFLLSATRPMFFSLFFHLFLGGYWAATGRLAESYWRATGRRQRPHPQLRGGGDN</sequence>
<evidence type="ECO:0000313" key="15">
    <source>
        <dbReference type="EMBL" id="ODV94490.1"/>
    </source>
</evidence>
<evidence type="ECO:0000313" key="16">
    <source>
        <dbReference type="Proteomes" id="UP000094236"/>
    </source>
</evidence>
<keyword evidence="6" id="KW-1000">Mitochondrion outer membrane</keyword>
<dbReference type="GO" id="GO:0030150">
    <property type="term" value="P:protein import into mitochondrial matrix"/>
    <property type="evidence" value="ECO:0007669"/>
    <property type="project" value="EnsemblFungi"/>
</dbReference>
<evidence type="ECO:0000256" key="9">
    <source>
        <dbReference type="ARBA" id="ARBA00023114"/>
    </source>
</evidence>
<dbReference type="STRING" id="669874.A0A1E4TRW6"/>
<dbReference type="EMBL" id="KV454016">
    <property type="protein sequence ID" value="ODV94490.1"/>
    <property type="molecule type" value="Genomic_DNA"/>
</dbReference>
<dbReference type="InterPro" id="IPR023614">
    <property type="entry name" value="Porin_dom_sf"/>
</dbReference>
<dbReference type="GO" id="GO:0015288">
    <property type="term" value="F:porin activity"/>
    <property type="evidence" value="ECO:0007669"/>
    <property type="project" value="UniProtKB-KW"/>
</dbReference>
<comment type="subcellular location">
    <subcellularLocation>
        <location evidence="1">Mitochondrion outer membrane</location>
        <topology evidence="1">Multi-pass membrane protein</topology>
    </subcellularLocation>
</comment>
<dbReference type="GO" id="GO:0046930">
    <property type="term" value="C:pore complex"/>
    <property type="evidence" value="ECO:0007669"/>
    <property type="project" value="UniProtKB-KW"/>
</dbReference>
<name>A0A1E4TRW6_PACTA</name>